<evidence type="ECO:0000313" key="4">
    <source>
        <dbReference type="Proteomes" id="UP000461768"/>
    </source>
</evidence>
<organism evidence="3 4">
    <name type="scientific">Candidatus Galacturonatibacter soehngenii</name>
    <dbReference type="NCBI Taxonomy" id="2307010"/>
    <lineage>
        <taxon>Bacteria</taxon>
        <taxon>Bacillati</taxon>
        <taxon>Bacillota</taxon>
        <taxon>Clostridia</taxon>
        <taxon>Lachnospirales</taxon>
        <taxon>Lachnospiraceae</taxon>
        <taxon>Candidatus Galacturonatibacter</taxon>
    </lineage>
</organism>
<keyword evidence="2" id="KW-0472">Membrane</keyword>
<dbReference type="RefSeq" id="WP_151143641.1">
    <property type="nucleotide sequence ID" value="NZ_WAGX01000004.1"/>
</dbReference>
<evidence type="ECO:0000256" key="1">
    <source>
        <dbReference type="SAM" id="MobiDB-lite"/>
    </source>
</evidence>
<dbReference type="EMBL" id="WAGX01000004">
    <property type="protein sequence ID" value="KAB1440183.1"/>
    <property type="molecule type" value="Genomic_DNA"/>
</dbReference>
<evidence type="ECO:0000256" key="2">
    <source>
        <dbReference type="SAM" id="Phobius"/>
    </source>
</evidence>
<dbReference type="Proteomes" id="UP000461768">
    <property type="component" value="Unassembled WGS sequence"/>
</dbReference>
<feature type="compositionally biased region" description="Basic and acidic residues" evidence="1">
    <location>
        <begin position="17"/>
        <end position="30"/>
    </location>
</feature>
<sequence>MGQEDYLNNLLNSIVDGKEESKKTEKKEEEMLADALTSEKADALKDEFTDSEEGMEDVFADTKEEALIDVFADTEEEGMEDVFADTEEEALIDVFADTEEEGMEDVFADAEEEGLVDIFADTEEEEGLVDVFADTNEDEVLEDVIADTKEEGLVDVFVNTDEEVLEDVITDTKEEEGLIDVFADNQEEELLEDISVNEGETVESDISIKDEEDINNETVELEKESDTLLNSIDDILGSLDTEVEEGATDRVEEESNESNEEDIFAVLGESQDSIEVSSQSEDFAEQSLFDDDLMKLLGEEDLSGEEVFLSVDETEAELAKDKDAKAQETKSLKNDKKPGLFAKLFKNNEESSNDQPLEEITAKEKKKKEKKVKPPKEKKAKKEKKPKKPKVKKPEIIEEPSVPLHKGQVIAIFVLCISIVILIISGSNLIPYSISISTAKGYYEREEYTKAYYELEGLEIQKKDLTFYNKLQTIMFLKNQLDSFYTYERIGLNQEALSALLKGVSKYDEHYARAQQYGADAFYDRILGQIEKELTEKYNVSLEMARTINLAEDATSYSVQIKNITNNH</sequence>
<keyword evidence="2" id="KW-1133">Transmembrane helix</keyword>
<dbReference type="OrthoDB" id="1987504at2"/>
<protein>
    <submittedName>
        <fullName evidence="3">Uncharacterized protein</fullName>
    </submittedName>
</protein>
<reference evidence="3 4" key="1">
    <citation type="submission" date="2019-09" db="EMBL/GenBank/DDBJ databases">
        <authorList>
            <person name="Valk L.C."/>
        </authorList>
    </citation>
    <scope>NUCLEOTIDE SEQUENCE [LARGE SCALE GENOMIC DNA]</scope>
    <source>
        <strain evidence="3">GalUA</strain>
    </source>
</reference>
<feature type="transmembrane region" description="Helical" evidence="2">
    <location>
        <begin position="409"/>
        <end position="430"/>
    </location>
</feature>
<evidence type="ECO:0000313" key="3">
    <source>
        <dbReference type="EMBL" id="KAB1440183.1"/>
    </source>
</evidence>
<proteinExistence type="predicted"/>
<gene>
    <name evidence="3" type="ORF">F7O84_07355</name>
</gene>
<keyword evidence="4" id="KW-1185">Reference proteome</keyword>
<keyword evidence="2" id="KW-0812">Transmembrane</keyword>
<comment type="caution">
    <text evidence="3">The sequence shown here is derived from an EMBL/GenBank/DDBJ whole genome shotgun (WGS) entry which is preliminary data.</text>
</comment>
<feature type="region of interest" description="Disordered" evidence="1">
    <location>
        <begin position="17"/>
        <end position="38"/>
    </location>
</feature>
<name>A0A7V7QNC0_9FIRM</name>
<feature type="region of interest" description="Disordered" evidence="1">
    <location>
        <begin position="347"/>
        <end position="394"/>
    </location>
</feature>
<feature type="compositionally biased region" description="Basic residues" evidence="1">
    <location>
        <begin position="378"/>
        <end position="391"/>
    </location>
</feature>
<reference evidence="3 4" key="2">
    <citation type="submission" date="2020-02" db="EMBL/GenBank/DDBJ databases">
        <title>Candidatus Galacturonibacter soehngenii shows hetero-acetogenic catabolism of galacturonic acid but lacks a canonical carbon monoxide dehydrogenase/acetyl-CoA synthase complex.</title>
        <authorList>
            <person name="Diender M."/>
            <person name="Stouten G.R."/>
            <person name="Petersen J.F."/>
            <person name="Nielsen P.H."/>
            <person name="Dueholm M.S."/>
            <person name="Pronk J.T."/>
            <person name="Van Loosdrecht M.C.M."/>
        </authorList>
    </citation>
    <scope>NUCLEOTIDE SEQUENCE [LARGE SCALE GENOMIC DNA]</scope>
    <source>
        <strain evidence="3">GalUA</strain>
    </source>
</reference>
<accession>A0A7V7QNC0</accession>
<dbReference type="AlphaFoldDB" id="A0A7V7QNC0"/>